<evidence type="ECO:0000313" key="4">
    <source>
        <dbReference type="Proteomes" id="UP000219252"/>
    </source>
</evidence>
<evidence type="ECO:0000259" key="1">
    <source>
        <dbReference type="Pfam" id="PF00534"/>
    </source>
</evidence>
<sequence length="349" mass="40670">MKNVLLLTDKLTMGGAERYFCILENHLRDLDIEIYAAAGPGELYSQIQDKQYFIPLSMKNHAKNILRLQRYVQRLKIDVIHANSLRMFLYTVMMKKLMRMQFRVIYTKHNVTILEKKVPSEFTKILNKYADQIITVCEFEKDKLLRLGIREDLISTVYNGVDLKHFSFKPKKEREKFHIGILARLSEEKNHVLFLRVANEFENDEKVMFHIAGDGPERASIVKMIHDFKLQDKVLMHGNLKNPYEFILSLDALILTSYREVFPMVIIEAMAVGTPVLSVDVGGIKEAISHRETGLLVKEYSEKEISEQIRLLIENKTLRKELSIRGRSKAEKQFSLSQMIQNTAEQYIE</sequence>
<dbReference type="EMBL" id="OBQC01000004">
    <property type="protein sequence ID" value="SOC38453.1"/>
    <property type="molecule type" value="Genomic_DNA"/>
</dbReference>
<dbReference type="InterPro" id="IPR028098">
    <property type="entry name" value="Glyco_trans_4-like_N"/>
</dbReference>
<proteinExistence type="predicted"/>
<keyword evidence="3" id="KW-0808">Transferase</keyword>
<dbReference type="PANTHER" id="PTHR12526:SF630">
    <property type="entry name" value="GLYCOSYLTRANSFERASE"/>
    <property type="match status" value="1"/>
</dbReference>
<dbReference type="InterPro" id="IPR001296">
    <property type="entry name" value="Glyco_trans_1"/>
</dbReference>
<reference evidence="4" key="1">
    <citation type="submission" date="2017-08" db="EMBL/GenBank/DDBJ databases">
        <authorList>
            <person name="Varghese N."/>
            <person name="Submissions S."/>
        </authorList>
    </citation>
    <scope>NUCLEOTIDE SEQUENCE [LARGE SCALE GENOMIC DNA]</scope>
    <source>
        <strain evidence="4">JC23</strain>
    </source>
</reference>
<accession>A0A285U9N2</accession>
<organism evidence="3 4">
    <name type="scientific">Ureibacillus acetophenoni</name>
    <dbReference type="NCBI Taxonomy" id="614649"/>
    <lineage>
        <taxon>Bacteria</taxon>
        <taxon>Bacillati</taxon>
        <taxon>Bacillota</taxon>
        <taxon>Bacilli</taxon>
        <taxon>Bacillales</taxon>
        <taxon>Caryophanaceae</taxon>
        <taxon>Ureibacillus</taxon>
    </lineage>
</organism>
<dbReference type="GO" id="GO:0016757">
    <property type="term" value="F:glycosyltransferase activity"/>
    <property type="evidence" value="ECO:0007669"/>
    <property type="project" value="InterPro"/>
</dbReference>
<feature type="domain" description="Glycosyl transferase family 1" evidence="1">
    <location>
        <begin position="167"/>
        <end position="328"/>
    </location>
</feature>
<name>A0A285U9N2_9BACL</name>
<dbReference type="PANTHER" id="PTHR12526">
    <property type="entry name" value="GLYCOSYLTRANSFERASE"/>
    <property type="match status" value="1"/>
</dbReference>
<keyword evidence="4" id="KW-1185">Reference proteome</keyword>
<protein>
    <submittedName>
        <fullName evidence="3">Glycosyltransferase involved in cell wall bisynthesis</fullName>
    </submittedName>
</protein>
<dbReference type="CDD" id="cd03819">
    <property type="entry name" value="GT4_WavL-like"/>
    <property type="match status" value="1"/>
</dbReference>
<dbReference type="Gene3D" id="3.40.50.2000">
    <property type="entry name" value="Glycogen Phosphorylase B"/>
    <property type="match status" value="2"/>
</dbReference>
<dbReference type="AlphaFoldDB" id="A0A285U9N2"/>
<feature type="domain" description="Glycosyltransferase subfamily 4-like N-terminal" evidence="2">
    <location>
        <begin position="13"/>
        <end position="164"/>
    </location>
</feature>
<evidence type="ECO:0000259" key="2">
    <source>
        <dbReference type="Pfam" id="PF13439"/>
    </source>
</evidence>
<dbReference type="Proteomes" id="UP000219252">
    <property type="component" value="Unassembled WGS sequence"/>
</dbReference>
<gene>
    <name evidence="3" type="ORF">SAMN05877842_104139</name>
</gene>
<dbReference type="Pfam" id="PF13439">
    <property type="entry name" value="Glyco_transf_4"/>
    <property type="match status" value="1"/>
</dbReference>
<dbReference type="SUPFAM" id="SSF53756">
    <property type="entry name" value="UDP-Glycosyltransferase/glycogen phosphorylase"/>
    <property type="match status" value="1"/>
</dbReference>
<evidence type="ECO:0000313" key="3">
    <source>
        <dbReference type="EMBL" id="SOC38453.1"/>
    </source>
</evidence>
<dbReference type="Pfam" id="PF00534">
    <property type="entry name" value="Glycos_transf_1"/>
    <property type="match status" value="1"/>
</dbReference>